<comment type="function">
    <text evidence="6">DNA-dependent RNA polymerase catalyzes the transcription of DNA into RNA using the four ribonucleoside triphosphates as substrates. Specific peripheric component of RNA polymerase III which synthesizes small RNAs, such as 5S rRNA and tRNAs.</text>
</comment>
<evidence type="ECO:0000313" key="8">
    <source>
        <dbReference type="EMBL" id="ORY94168.1"/>
    </source>
</evidence>
<dbReference type="PANTHER" id="PTHR12780">
    <property type="entry name" value="RNA POLYMERASE III DNA DIRECTED , 39KD SUBUNIT-RELATED"/>
    <property type="match status" value="1"/>
</dbReference>
<dbReference type="Gene3D" id="1.10.10.10">
    <property type="entry name" value="Winged helix-like DNA-binding domain superfamily/Winged helix DNA-binding domain"/>
    <property type="match status" value="1"/>
</dbReference>
<dbReference type="InterPro" id="IPR016049">
    <property type="entry name" value="RNA_pol_Rpc34-like"/>
</dbReference>
<dbReference type="Pfam" id="PF05158">
    <property type="entry name" value="RNA_pol_Rpc34"/>
    <property type="match status" value="1"/>
</dbReference>
<feature type="region of interest" description="Disordered" evidence="7">
    <location>
        <begin position="1"/>
        <end position="21"/>
    </location>
</feature>
<dbReference type="STRING" id="13706.A0A1X2H6Q9"/>
<dbReference type="FunCoup" id="A0A1X2H6Q9">
    <property type="interactions" value="465"/>
</dbReference>
<evidence type="ECO:0000256" key="4">
    <source>
        <dbReference type="ARBA" id="ARBA00023163"/>
    </source>
</evidence>
<evidence type="ECO:0000256" key="2">
    <source>
        <dbReference type="ARBA" id="ARBA00011038"/>
    </source>
</evidence>
<reference evidence="8 9" key="1">
    <citation type="submission" date="2016-07" db="EMBL/GenBank/DDBJ databases">
        <title>Pervasive Adenine N6-methylation of Active Genes in Fungi.</title>
        <authorList>
            <consortium name="DOE Joint Genome Institute"/>
            <person name="Mondo S.J."/>
            <person name="Dannebaum R.O."/>
            <person name="Kuo R.C."/>
            <person name="Labutti K."/>
            <person name="Haridas S."/>
            <person name="Kuo A."/>
            <person name="Salamov A."/>
            <person name="Ahrendt S.R."/>
            <person name="Lipzen A."/>
            <person name="Sullivan W."/>
            <person name="Andreopoulos W.B."/>
            <person name="Clum A."/>
            <person name="Lindquist E."/>
            <person name="Daum C."/>
            <person name="Ramamoorthy G.K."/>
            <person name="Gryganskyi A."/>
            <person name="Culley D."/>
            <person name="Magnuson J.K."/>
            <person name="James T.Y."/>
            <person name="O'Malley M.A."/>
            <person name="Stajich J.E."/>
            <person name="Spatafora J.W."/>
            <person name="Visel A."/>
            <person name="Grigoriev I.V."/>
        </authorList>
    </citation>
    <scope>NUCLEOTIDE SEQUENCE [LARGE SCALE GENOMIC DNA]</scope>
    <source>
        <strain evidence="8 9">NRRL 2496</strain>
    </source>
</reference>
<protein>
    <recommendedName>
        <fullName evidence="6">DNA-directed RNA polymerase III subunit RPC6</fullName>
        <shortName evidence="6">RNA polymerase III subunit C6</shortName>
    </recommendedName>
</protein>
<dbReference type="GO" id="GO:0005654">
    <property type="term" value="C:nucleoplasm"/>
    <property type="evidence" value="ECO:0007669"/>
    <property type="project" value="UniProtKB-ARBA"/>
</dbReference>
<evidence type="ECO:0000256" key="6">
    <source>
        <dbReference type="PIRNR" id="PIRNR028763"/>
    </source>
</evidence>
<dbReference type="InterPro" id="IPR036388">
    <property type="entry name" value="WH-like_DNA-bd_sf"/>
</dbReference>
<evidence type="ECO:0000256" key="7">
    <source>
        <dbReference type="SAM" id="MobiDB-lite"/>
    </source>
</evidence>
<comment type="caution">
    <text evidence="8">The sequence shown here is derived from an EMBL/GenBank/DDBJ whole genome shotgun (WGS) entry which is preliminary data.</text>
</comment>
<evidence type="ECO:0000313" key="9">
    <source>
        <dbReference type="Proteomes" id="UP000242180"/>
    </source>
</evidence>
<dbReference type="Proteomes" id="UP000242180">
    <property type="component" value="Unassembled WGS sequence"/>
</dbReference>
<dbReference type="GO" id="GO:0005737">
    <property type="term" value="C:cytoplasm"/>
    <property type="evidence" value="ECO:0007669"/>
    <property type="project" value="UniProtKB-ARBA"/>
</dbReference>
<evidence type="ECO:0000256" key="1">
    <source>
        <dbReference type="ARBA" id="ARBA00004123"/>
    </source>
</evidence>
<dbReference type="InParanoid" id="A0A1X2H6Q9"/>
<accession>A0A1X2H6Q9</accession>
<dbReference type="FunFam" id="1.10.10.10:FF:000116">
    <property type="entry name" value="DNA-directed RNA polymerase III subunit RPC6"/>
    <property type="match status" value="1"/>
</dbReference>
<dbReference type="GO" id="GO:0006383">
    <property type="term" value="P:transcription by RNA polymerase III"/>
    <property type="evidence" value="ECO:0007669"/>
    <property type="project" value="UniProtKB-UniRule"/>
</dbReference>
<evidence type="ECO:0000256" key="3">
    <source>
        <dbReference type="ARBA" id="ARBA00022478"/>
    </source>
</evidence>
<dbReference type="PIRSF" id="PIRSF028763">
    <property type="entry name" value="RNA_pol_Rpc34"/>
    <property type="match status" value="1"/>
</dbReference>
<dbReference type="EMBL" id="MCGN01000008">
    <property type="protein sequence ID" value="ORY94168.1"/>
    <property type="molecule type" value="Genomic_DNA"/>
</dbReference>
<dbReference type="InterPro" id="IPR036390">
    <property type="entry name" value="WH_DNA-bd_sf"/>
</dbReference>
<comment type="similarity">
    <text evidence="2 6">Belongs to the eukaryotic RPC34/RPC39 RNA polymerase subunit family.</text>
</comment>
<keyword evidence="9" id="KW-1185">Reference proteome</keyword>
<dbReference type="AlphaFoldDB" id="A0A1X2H6Q9"/>
<dbReference type="OMA" id="VGTTKKC"/>
<organism evidence="8 9">
    <name type="scientific">Syncephalastrum racemosum</name>
    <name type="common">Filamentous fungus</name>
    <dbReference type="NCBI Taxonomy" id="13706"/>
    <lineage>
        <taxon>Eukaryota</taxon>
        <taxon>Fungi</taxon>
        <taxon>Fungi incertae sedis</taxon>
        <taxon>Mucoromycota</taxon>
        <taxon>Mucoromycotina</taxon>
        <taxon>Mucoromycetes</taxon>
        <taxon>Mucorales</taxon>
        <taxon>Syncephalastraceae</taxon>
        <taxon>Syncephalastrum</taxon>
    </lineage>
</organism>
<proteinExistence type="inferred from homology"/>
<keyword evidence="4 6" id="KW-0804">Transcription</keyword>
<dbReference type="InterPro" id="IPR007832">
    <property type="entry name" value="RNA_pol_Rpc34"/>
</dbReference>
<name>A0A1X2H6Q9_SYNRA</name>
<evidence type="ECO:0000256" key="5">
    <source>
        <dbReference type="ARBA" id="ARBA00023242"/>
    </source>
</evidence>
<dbReference type="OrthoDB" id="613763at2759"/>
<keyword evidence="5 6" id="KW-0539">Nucleus</keyword>
<comment type="subcellular location">
    <subcellularLocation>
        <location evidence="1 6">Nucleus</location>
    </subcellularLocation>
</comment>
<dbReference type="SUPFAM" id="SSF46785">
    <property type="entry name" value="Winged helix' DNA-binding domain"/>
    <property type="match status" value="1"/>
</dbReference>
<sequence length="337" mass="38126">MDVDSETPVKKEQGQAGTTPYGLQPDEWTFYQFVQTSGKGVKLTDRPPSMSIENAYMAMNSLLKKNALEMMQQNGENLLRAVDLKEAEKASKLNEEGRLVYNTIRAAGNEGIWSKDLKKKTNLHAIVLQRTIKLLEQRQEIKAVKHVKYPTRKIYMLFNLQPSSEVTGGAWYTDQELDTEFIDSLKTACLKYISARSFPRNEDVRDAVFSAEHEHYPTAKEIRRFITESRISSVELSVKDITSLLDILVYDGLVEKKLPYVSGFDEDFSDDEGGAGVGDEDAALQWGYKAVRKASGRLPTSAFTEVPCGKCPVFSFCHENGPVNPFNCEYFKTWLSW</sequence>
<dbReference type="GO" id="GO:0005666">
    <property type="term" value="C:RNA polymerase III complex"/>
    <property type="evidence" value="ECO:0007669"/>
    <property type="project" value="UniProtKB-UniRule"/>
</dbReference>
<keyword evidence="3 6" id="KW-0240">DNA-directed RNA polymerase</keyword>
<gene>
    <name evidence="8" type="ORF">BCR43DRAFT_357819</name>
</gene>